<evidence type="ECO:0000313" key="1">
    <source>
        <dbReference type="EMBL" id="MFC5411547.1"/>
    </source>
</evidence>
<dbReference type="Proteomes" id="UP001596106">
    <property type="component" value="Unassembled WGS sequence"/>
</dbReference>
<dbReference type="RefSeq" id="WP_379848439.1">
    <property type="nucleotide sequence ID" value="NZ_JBHSMA010000007.1"/>
</dbReference>
<evidence type="ECO:0000313" key="2">
    <source>
        <dbReference type="Proteomes" id="UP001596106"/>
    </source>
</evidence>
<keyword evidence="2" id="KW-1185">Reference proteome</keyword>
<gene>
    <name evidence="1" type="ORF">ACFPMF_19660</name>
</gene>
<sequence>MGVTFFSYRKSGIIRESEWWKMDTELTYHFTKPQIYRALIAQVLRNYELSNLEKETGYNFDKTPKTVLAMEIHQIIPIKYCQFAILTKYKPKAIS</sequence>
<accession>A0ABW0IK67</accession>
<proteinExistence type="predicted"/>
<name>A0ABW0IK67_9BACT</name>
<protein>
    <submittedName>
        <fullName evidence="1">Uncharacterized protein</fullName>
    </submittedName>
</protein>
<organism evidence="1 2">
    <name type="scientific">Larkinella bovis</name>
    <dbReference type="NCBI Taxonomy" id="683041"/>
    <lineage>
        <taxon>Bacteria</taxon>
        <taxon>Pseudomonadati</taxon>
        <taxon>Bacteroidota</taxon>
        <taxon>Cytophagia</taxon>
        <taxon>Cytophagales</taxon>
        <taxon>Spirosomataceae</taxon>
        <taxon>Larkinella</taxon>
    </lineage>
</organism>
<reference evidence="2" key="1">
    <citation type="journal article" date="2019" name="Int. J. Syst. Evol. Microbiol.">
        <title>The Global Catalogue of Microorganisms (GCM) 10K type strain sequencing project: providing services to taxonomists for standard genome sequencing and annotation.</title>
        <authorList>
            <consortium name="The Broad Institute Genomics Platform"/>
            <consortium name="The Broad Institute Genome Sequencing Center for Infectious Disease"/>
            <person name="Wu L."/>
            <person name="Ma J."/>
        </authorList>
    </citation>
    <scope>NUCLEOTIDE SEQUENCE [LARGE SCALE GENOMIC DNA]</scope>
    <source>
        <strain evidence="2">CCUG 55250</strain>
    </source>
</reference>
<comment type="caution">
    <text evidence="1">The sequence shown here is derived from an EMBL/GenBank/DDBJ whole genome shotgun (WGS) entry which is preliminary data.</text>
</comment>
<dbReference type="EMBL" id="JBHSMA010000007">
    <property type="protein sequence ID" value="MFC5411547.1"/>
    <property type="molecule type" value="Genomic_DNA"/>
</dbReference>